<name>A0AAV6VY56_9ARAC</name>
<gene>
    <name evidence="1" type="ORF">JTE90_028786</name>
</gene>
<keyword evidence="2" id="KW-1185">Reference proteome</keyword>
<comment type="caution">
    <text evidence="1">The sequence shown here is derived from an EMBL/GenBank/DDBJ whole genome shotgun (WGS) entry which is preliminary data.</text>
</comment>
<organism evidence="1 2">
    <name type="scientific">Oedothorax gibbosus</name>
    <dbReference type="NCBI Taxonomy" id="931172"/>
    <lineage>
        <taxon>Eukaryota</taxon>
        <taxon>Metazoa</taxon>
        <taxon>Ecdysozoa</taxon>
        <taxon>Arthropoda</taxon>
        <taxon>Chelicerata</taxon>
        <taxon>Arachnida</taxon>
        <taxon>Araneae</taxon>
        <taxon>Araneomorphae</taxon>
        <taxon>Entelegynae</taxon>
        <taxon>Araneoidea</taxon>
        <taxon>Linyphiidae</taxon>
        <taxon>Erigoninae</taxon>
        <taxon>Oedothorax</taxon>
    </lineage>
</organism>
<protein>
    <submittedName>
        <fullName evidence="1">Uncharacterized protein</fullName>
    </submittedName>
</protein>
<evidence type="ECO:0000313" key="1">
    <source>
        <dbReference type="EMBL" id="KAG8201118.1"/>
    </source>
</evidence>
<dbReference type="EMBL" id="JAFNEN010000008">
    <property type="protein sequence ID" value="KAG8201118.1"/>
    <property type="molecule type" value="Genomic_DNA"/>
</dbReference>
<dbReference type="Proteomes" id="UP000827092">
    <property type="component" value="Unassembled WGS sequence"/>
</dbReference>
<proteinExistence type="predicted"/>
<evidence type="ECO:0000313" key="2">
    <source>
        <dbReference type="Proteomes" id="UP000827092"/>
    </source>
</evidence>
<sequence length="105" mass="11733">MASLLAKCILMEVISAKGHLDLGLNHGQRALYLICLLPDSELRPYFNQFFENSAAFLSQSFFLRLESEKNAGKILIFVNFSRPCGWPRESVFSAGYHCTVGMPSA</sequence>
<accession>A0AAV6VY56</accession>
<dbReference type="AlphaFoldDB" id="A0AAV6VY56"/>
<reference evidence="1 2" key="1">
    <citation type="journal article" date="2022" name="Nat. Ecol. Evol.">
        <title>A masculinizing supergene underlies an exaggerated male reproductive morph in a spider.</title>
        <authorList>
            <person name="Hendrickx F."/>
            <person name="De Corte Z."/>
            <person name="Sonet G."/>
            <person name="Van Belleghem S.M."/>
            <person name="Kostlbacher S."/>
            <person name="Vangestel C."/>
        </authorList>
    </citation>
    <scope>NUCLEOTIDE SEQUENCE [LARGE SCALE GENOMIC DNA]</scope>
    <source>
        <strain evidence="1">W744_W776</strain>
    </source>
</reference>